<evidence type="ECO:0000313" key="4">
    <source>
        <dbReference type="Proteomes" id="UP001329915"/>
    </source>
</evidence>
<sequence>MPKKNVGKTDQVIRYILAALLLVTAFLTNLGWIWFGVLLIVGIALLATAATQY</sequence>
<keyword evidence="1" id="KW-0812">Transmembrane</keyword>
<dbReference type="Pfam" id="PF11127">
    <property type="entry name" value="YgaP-like_TM"/>
    <property type="match status" value="1"/>
</dbReference>
<dbReference type="RefSeq" id="WP_366922695.1">
    <property type="nucleotide sequence ID" value="NZ_CP121694.1"/>
</dbReference>
<evidence type="ECO:0000313" key="3">
    <source>
        <dbReference type="EMBL" id="WRO23313.1"/>
    </source>
</evidence>
<protein>
    <submittedName>
        <fullName evidence="3">DUF2892 domain-containing protein</fullName>
    </submittedName>
</protein>
<reference evidence="3 4" key="1">
    <citation type="submission" date="2023-04" db="EMBL/GenBank/DDBJ databases">
        <authorList>
            <person name="Hsu D."/>
        </authorList>
    </citation>
    <scope>NUCLEOTIDE SEQUENCE [LARGE SCALE GENOMIC DNA]</scope>
    <source>
        <strain evidence="3 4">MK1</strain>
    </source>
</reference>
<dbReference type="Proteomes" id="UP001329915">
    <property type="component" value="Chromosome"/>
</dbReference>
<accession>A0AAU0URW1</accession>
<dbReference type="AlphaFoldDB" id="A0AAU0URW1"/>
<organism evidence="3 4">
    <name type="scientific">Metallumcola ferriviriculae</name>
    <dbReference type="NCBI Taxonomy" id="3039180"/>
    <lineage>
        <taxon>Bacteria</taxon>
        <taxon>Bacillati</taxon>
        <taxon>Bacillota</taxon>
        <taxon>Clostridia</taxon>
        <taxon>Neomoorellales</taxon>
        <taxon>Desulfitibacteraceae</taxon>
        <taxon>Metallumcola</taxon>
    </lineage>
</organism>
<dbReference type="KEGG" id="dbc:MFMK1_003170"/>
<feature type="transmembrane region" description="Helical" evidence="1">
    <location>
        <begin position="12"/>
        <end position="27"/>
    </location>
</feature>
<dbReference type="EMBL" id="CP121694">
    <property type="protein sequence ID" value="WRO23313.1"/>
    <property type="molecule type" value="Genomic_DNA"/>
</dbReference>
<evidence type="ECO:0000259" key="2">
    <source>
        <dbReference type="Pfam" id="PF11127"/>
    </source>
</evidence>
<feature type="domain" description="Inner membrane protein YgaP-like transmembrane" evidence="2">
    <location>
        <begin position="3"/>
        <end position="53"/>
    </location>
</feature>
<name>A0AAU0URW1_9FIRM</name>
<evidence type="ECO:0000256" key="1">
    <source>
        <dbReference type="SAM" id="Phobius"/>
    </source>
</evidence>
<dbReference type="InterPro" id="IPR021309">
    <property type="entry name" value="YgaP-like_TM"/>
</dbReference>
<proteinExistence type="predicted"/>
<gene>
    <name evidence="3" type="ORF">MFMK1_003170</name>
</gene>
<keyword evidence="1" id="KW-0472">Membrane</keyword>
<keyword evidence="1" id="KW-1133">Transmembrane helix</keyword>
<keyword evidence="4" id="KW-1185">Reference proteome</keyword>